<evidence type="ECO:0000256" key="10">
    <source>
        <dbReference type="ARBA" id="ARBA00068340"/>
    </source>
</evidence>
<feature type="domain" description="Glycoside hydrolase family 5" evidence="15">
    <location>
        <begin position="36"/>
        <end position="312"/>
    </location>
</feature>
<comment type="caution">
    <text evidence="16">The sequence shown here is derived from an EMBL/GenBank/DDBJ whole genome shotgun (WGS) entry which is preliminary data.</text>
</comment>
<evidence type="ECO:0000256" key="7">
    <source>
        <dbReference type="ARBA" id="ARBA00023277"/>
    </source>
</evidence>
<name>A0A4Q8LAU4_9GAMM</name>
<accession>A0A4Q8LAU4</accession>
<keyword evidence="6" id="KW-0136">Cellulose degradation</keyword>
<keyword evidence="5 13" id="KW-0378">Hydrolase</keyword>
<dbReference type="PANTHER" id="PTHR34142:SF1">
    <property type="entry name" value="GLYCOSIDE HYDROLASE FAMILY 5 DOMAIN-CONTAINING PROTEIN"/>
    <property type="match status" value="1"/>
</dbReference>
<evidence type="ECO:0000256" key="5">
    <source>
        <dbReference type="ARBA" id="ARBA00022801"/>
    </source>
</evidence>
<evidence type="ECO:0000259" key="15">
    <source>
        <dbReference type="Pfam" id="PF00150"/>
    </source>
</evidence>
<evidence type="ECO:0000313" key="16">
    <source>
        <dbReference type="EMBL" id="TAA25771.1"/>
    </source>
</evidence>
<dbReference type="Proteomes" id="UP000292627">
    <property type="component" value="Unassembled WGS sequence"/>
</dbReference>
<keyword evidence="4 14" id="KW-0732">Signal</keyword>
<dbReference type="PANTHER" id="PTHR34142">
    <property type="entry name" value="ENDO-BETA-1,4-GLUCANASE A"/>
    <property type="match status" value="1"/>
</dbReference>
<evidence type="ECO:0000256" key="11">
    <source>
        <dbReference type="ARBA" id="ARBA00077338"/>
    </source>
</evidence>
<comment type="similarity">
    <text evidence="2 13">Belongs to the glycosyl hydrolase 5 (cellulase A) family.</text>
</comment>
<reference evidence="16 17" key="1">
    <citation type="submission" date="2019-02" db="EMBL/GenBank/DDBJ databases">
        <title>WGS of Pseudoxanthomonas species novum from clinical isolates.</title>
        <authorList>
            <person name="Bernier A.-M."/>
            <person name="Bernard K."/>
            <person name="Vachon A."/>
        </authorList>
    </citation>
    <scope>NUCLEOTIDE SEQUENCE [LARGE SCALE GENOMIC DNA]</scope>
    <source>
        <strain evidence="16 17">NML171200</strain>
    </source>
</reference>
<dbReference type="GO" id="GO:0008810">
    <property type="term" value="F:cellulase activity"/>
    <property type="evidence" value="ECO:0007669"/>
    <property type="project" value="UniProtKB-EC"/>
</dbReference>
<dbReference type="SUPFAM" id="SSF51445">
    <property type="entry name" value="(Trans)glycosidases"/>
    <property type="match status" value="1"/>
</dbReference>
<feature type="chain" id="PRO_5020526149" description="Endoglucanase" evidence="14">
    <location>
        <begin position="27"/>
        <end position="352"/>
    </location>
</feature>
<evidence type="ECO:0000256" key="3">
    <source>
        <dbReference type="ARBA" id="ARBA00012601"/>
    </source>
</evidence>
<dbReference type="Pfam" id="PF00150">
    <property type="entry name" value="Cellulase"/>
    <property type="match status" value="1"/>
</dbReference>
<dbReference type="InterPro" id="IPR018087">
    <property type="entry name" value="Glyco_hydro_5_CS"/>
</dbReference>
<dbReference type="EC" id="3.2.1.4" evidence="3"/>
<keyword evidence="9" id="KW-0624">Polysaccharide degradation</keyword>
<dbReference type="EMBL" id="SHMC01000003">
    <property type="protein sequence ID" value="TAA25771.1"/>
    <property type="molecule type" value="Genomic_DNA"/>
</dbReference>
<dbReference type="RefSeq" id="WP_130551389.1">
    <property type="nucleotide sequence ID" value="NZ_SHMC01000003.1"/>
</dbReference>
<dbReference type="InterPro" id="IPR017853">
    <property type="entry name" value="GH"/>
</dbReference>
<dbReference type="PROSITE" id="PS00659">
    <property type="entry name" value="GLYCOSYL_HYDROL_F5"/>
    <property type="match status" value="1"/>
</dbReference>
<evidence type="ECO:0000256" key="4">
    <source>
        <dbReference type="ARBA" id="ARBA00022729"/>
    </source>
</evidence>
<evidence type="ECO:0000313" key="17">
    <source>
        <dbReference type="Proteomes" id="UP000292627"/>
    </source>
</evidence>
<dbReference type="AlphaFoldDB" id="A0A4Q8LAU4"/>
<evidence type="ECO:0000256" key="1">
    <source>
        <dbReference type="ARBA" id="ARBA00000966"/>
    </source>
</evidence>
<dbReference type="OrthoDB" id="6769681at2"/>
<keyword evidence="7" id="KW-0119">Carbohydrate metabolism</keyword>
<evidence type="ECO:0000256" key="13">
    <source>
        <dbReference type="RuleBase" id="RU361153"/>
    </source>
</evidence>
<feature type="signal peptide" evidence="14">
    <location>
        <begin position="1"/>
        <end position="26"/>
    </location>
</feature>
<keyword evidence="8 13" id="KW-0326">Glycosidase</keyword>
<dbReference type="Gene3D" id="3.20.20.80">
    <property type="entry name" value="Glycosidases"/>
    <property type="match status" value="1"/>
</dbReference>
<dbReference type="FunFam" id="3.20.20.80:FF:000124">
    <property type="entry name" value="Exported cellulase"/>
    <property type="match status" value="1"/>
</dbReference>
<dbReference type="GO" id="GO:0030245">
    <property type="term" value="P:cellulose catabolic process"/>
    <property type="evidence" value="ECO:0007669"/>
    <property type="project" value="UniProtKB-KW"/>
</dbReference>
<proteinExistence type="inferred from homology"/>
<evidence type="ECO:0000256" key="8">
    <source>
        <dbReference type="ARBA" id="ARBA00023295"/>
    </source>
</evidence>
<evidence type="ECO:0000256" key="2">
    <source>
        <dbReference type="ARBA" id="ARBA00005641"/>
    </source>
</evidence>
<evidence type="ECO:0000256" key="6">
    <source>
        <dbReference type="ARBA" id="ARBA00023001"/>
    </source>
</evidence>
<evidence type="ECO:0000256" key="9">
    <source>
        <dbReference type="ARBA" id="ARBA00023326"/>
    </source>
</evidence>
<evidence type="ECO:0000256" key="12">
    <source>
        <dbReference type="ARBA" id="ARBA00079594"/>
    </source>
</evidence>
<organism evidence="16 17">
    <name type="scientific">Pseudoxanthomonas winnipegensis</name>
    <dbReference type="NCBI Taxonomy" id="2480810"/>
    <lineage>
        <taxon>Bacteria</taxon>
        <taxon>Pseudomonadati</taxon>
        <taxon>Pseudomonadota</taxon>
        <taxon>Gammaproteobacteria</taxon>
        <taxon>Lysobacterales</taxon>
        <taxon>Lysobacteraceae</taxon>
        <taxon>Pseudoxanthomonas</taxon>
    </lineage>
</organism>
<evidence type="ECO:0000256" key="14">
    <source>
        <dbReference type="SAM" id="SignalP"/>
    </source>
</evidence>
<protein>
    <recommendedName>
        <fullName evidence="10">Endoglucanase</fullName>
        <ecNumber evidence="3">3.2.1.4</ecNumber>
    </recommendedName>
    <alternativeName>
        <fullName evidence="11">Cellulase</fullName>
    </alternativeName>
    <alternativeName>
        <fullName evidence="12">Endo-1,4-beta-glucanase</fullName>
    </alternativeName>
</protein>
<dbReference type="InterPro" id="IPR001547">
    <property type="entry name" value="Glyco_hydro_5"/>
</dbReference>
<gene>
    <name evidence="16" type="ORF">EA660_10065</name>
</gene>
<comment type="catalytic activity">
    <reaction evidence="1">
        <text>Endohydrolysis of (1-&gt;4)-beta-D-glucosidic linkages in cellulose, lichenin and cereal beta-D-glucans.</text>
        <dbReference type="EC" id="3.2.1.4"/>
    </reaction>
</comment>
<sequence>MRPIRSRRASLLLAATLALATPLAHAEQALRYAGVNLAGAEFQSSKKPGTLYKDYTYPTDADFAYFAAQGMNLVRLPFLWERLQPTLNGEFDRAQLDLLRKTVQTAGKHDITLLLDVHNYGAYNGQTIGSAAVPVAGFTDLWRRLASEPAFANNDKVLFGLMNEPHDIGANDWAAAAQAAIDAIRGTGAKNLILVPGTAWSGAHSWNNTSAGRGVSNGDALAGLKDPANRLAFEAHQYLDRDSSGTKPECGDDPQIGARRLEGFTRWLEANNKVGFLGEFGASAECIPALDAMLAHIQAHPQQWLGWSYWAAGAWWSPTYPFNVQPNRDGSAKPQLPTLRDYAGRITGKKAN</sequence>